<evidence type="ECO:0000313" key="2">
    <source>
        <dbReference type="Proteomes" id="UP000008311"/>
    </source>
</evidence>
<name>B9S9M6_RICCO</name>
<gene>
    <name evidence="1" type="ORF">RCOM_0886940</name>
</gene>
<dbReference type="EMBL" id="EQ973897">
    <property type="protein sequence ID" value="EEF39782.1"/>
    <property type="molecule type" value="Genomic_DNA"/>
</dbReference>
<accession>B9S9M6</accession>
<evidence type="ECO:0000313" key="1">
    <source>
        <dbReference type="EMBL" id="EEF39782.1"/>
    </source>
</evidence>
<dbReference type="Proteomes" id="UP000008311">
    <property type="component" value="Unassembled WGS sequence"/>
</dbReference>
<protein>
    <submittedName>
        <fullName evidence="1">Uncharacterized protein</fullName>
    </submittedName>
</protein>
<dbReference type="AlphaFoldDB" id="B9S9M6"/>
<proteinExistence type="predicted"/>
<keyword evidence="2" id="KW-1185">Reference proteome</keyword>
<reference evidence="2" key="1">
    <citation type="journal article" date="2010" name="Nat. Biotechnol.">
        <title>Draft genome sequence of the oilseed species Ricinus communis.</title>
        <authorList>
            <person name="Chan A.P."/>
            <person name="Crabtree J."/>
            <person name="Zhao Q."/>
            <person name="Lorenzi H."/>
            <person name="Orvis J."/>
            <person name="Puiu D."/>
            <person name="Melake-Berhan A."/>
            <person name="Jones K.M."/>
            <person name="Redman J."/>
            <person name="Chen G."/>
            <person name="Cahoon E.B."/>
            <person name="Gedil M."/>
            <person name="Stanke M."/>
            <person name="Haas B.J."/>
            <person name="Wortman J.R."/>
            <person name="Fraser-Liggett C.M."/>
            <person name="Ravel J."/>
            <person name="Rabinowicz P.D."/>
        </authorList>
    </citation>
    <scope>NUCLEOTIDE SEQUENCE [LARGE SCALE GENOMIC DNA]</scope>
    <source>
        <strain evidence="2">cv. Hale</strain>
    </source>
</reference>
<dbReference type="InParanoid" id="B9S9M6"/>
<organism evidence="1 2">
    <name type="scientific">Ricinus communis</name>
    <name type="common">Castor bean</name>
    <dbReference type="NCBI Taxonomy" id="3988"/>
    <lineage>
        <taxon>Eukaryota</taxon>
        <taxon>Viridiplantae</taxon>
        <taxon>Streptophyta</taxon>
        <taxon>Embryophyta</taxon>
        <taxon>Tracheophyta</taxon>
        <taxon>Spermatophyta</taxon>
        <taxon>Magnoliopsida</taxon>
        <taxon>eudicotyledons</taxon>
        <taxon>Gunneridae</taxon>
        <taxon>Pentapetalae</taxon>
        <taxon>rosids</taxon>
        <taxon>fabids</taxon>
        <taxon>Malpighiales</taxon>
        <taxon>Euphorbiaceae</taxon>
        <taxon>Acalyphoideae</taxon>
        <taxon>Acalypheae</taxon>
        <taxon>Ricinus</taxon>
    </lineage>
</organism>
<sequence>MKRFSLFKKVYETWKVNQKDEENQLVYMEIKNAVSTSTLEITWLEIHVRIESCNFNSTDKQFLPCMSLMETTRH</sequence>